<dbReference type="GO" id="GO:0000462">
    <property type="term" value="P:maturation of SSU-rRNA from tricistronic rRNA transcript (SSU-rRNA, 5.8S rRNA, LSU-rRNA)"/>
    <property type="evidence" value="ECO:0007669"/>
    <property type="project" value="InterPro"/>
</dbReference>
<dbReference type="GO" id="GO:0034455">
    <property type="term" value="C:t-UTP complex"/>
    <property type="evidence" value="ECO:0007669"/>
    <property type="project" value="TreeGrafter"/>
</dbReference>
<name>A0A3N4ID46_ASCIM</name>
<organism evidence="3 4">
    <name type="scientific">Ascobolus immersus RN42</name>
    <dbReference type="NCBI Taxonomy" id="1160509"/>
    <lineage>
        <taxon>Eukaryota</taxon>
        <taxon>Fungi</taxon>
        <taxon>Dikarya</taxon>
        <taxon>Ascomycota</taxon>
        <taxon>Pezizomycotina</taxon>
        <taxon>Pezizomycetes</taxon>
        <taxon>Pezizales</taxon>
        <taxon>Ascobolaceae</taxon>
        <taxon>Ascobolus</taxon>
    </lineage>
</organism>
<dbReference type="Proteomes" id="UP000275078">
    <property type="component" value="Unassembled WGS sequence"/>
</dbReference>
<evidence type="ECO:0000313" key="3">
    <source>
        <dbReference type="EMBL" id="RPA84045.1"/>
    </source>
</evidence>
<feature type="compositionally biased region" description="Polar residues" evidence="2">
    <location>
        <begin position="843"/>
        <end position="863"/>
    </location>
</feature>
<dbReference type="OrthoDB" id="8883818at2759"/>
<dbReference type="GO" id="GO:0003723">
    <property type="term" value="F:RNA binding"/>
    <property type="evidence" value="ECO:0007669"/>
    <property type="project" value="TreeGrafter"/>
</dbReference>
<keyword evidence="1" id="KW-0853">WD repeat</keyword>
<dbReference type="GO" id="GO:0030686">
    <property type="term" value="C:90S preribosome"/>
    <property type="evidence" value="ECO:0007669"/>
    <property type="project" value="InterPro"/>
</dbReference>
<gene>
    <name evidence="3" type="ORF">BJ508DRAFT_413067</name>
</gene>
<dbReference type="GO" id="GO:0032040">
    <property type="term" value="C:small-subunit processome"/>
    <property type="evidence" value="ECO:0007669"/>
    <property type="project" value="TreeGrafter"/>
</dbReference>
<sequence length="940" mass="104957">MTKPLYLHRSRFVDYTPSSITALAFSHPSTISTRNSFTETLRLAIGRSNGDIEIWHPRADKVWYHETTLKGGADRSIEGLAWTQDPREFGGRLRLFSIGTTSHITEWDLLEGKPKKHMDCNGATIWSISAQPRNLDNVKEGEEDEAWQNLVVGVDDGSVIVVGTIGGPGHLSYVKTLTKVSAKSGGRVLSLAWQGRYKVVAGLADSSMRVWDLRSGQIVQRMSLGREITRGKNVLIWAVKVLANGDIVCGTSSGEVLFWNGKNYTLKQRLRGHESDVLCLETNAAGDMVFSAGIDMKTVVYHIVGGDSRKKWVELGHRRYHQHDVRAMAAFEGGDISVLVSGGMDMQPVTIPIRNFLTENHRKLAAIPQKPVAMTVPEERLLMTWYEHEVKIWEMDHILDVFERDEMGLGLENEENGRKLVSRIVINNEENITSATISPLLGAVGHLVAIATTGEIKLFFVRRSKKASVQALRVNKIPIPTDLILKNVKNSSEDSDSESDVDEDEEPIDISITGARSVQFSPDGKWLLVISPGSRILLVRVNVEIDEDLRPSVNFEPTVVELERVPRKEIIRPEVKKRSLETGNHGQYKRTIVSTAFSSGSRILAVTDIEGWVDSYLYLDDEEDQTADGQWVVNPAAEAMPRLQSTAAVIEFRPATAQTTKLLSNSSKSQNTPLVPDDDRLAIALASPQSLLEFHILTSKLTPWSRRNPSEHFPNSYKRLQEVPSGIVWDLPLNKASGPSKERLWVWSTNWLFMFDLSRDLPLPPPLPTSASEELTVGKRKRGGENASGKPTGGFLVGRTTGTNPDIPPPGSKPGKPQPGTFIRPPSPPTEDAMDIDPATPAVTLSATTPHPAKQTVSKQSTEGEGLPFWHTHKYRPLMGFFRIGNRWNEDGAKKNEIELLEKEEDEEDWERCREMVVLERPMWDIDLGPRFYGKRDWRT</sequence>
<feature type="compositionally biased region" description="Acidic residues" evidence="2">
    <location>
        <begin position="493"/>
        <end position="508"/>
    </location>
</feature>
<dbReference type="SMART" id="SM00320">
    <property type="entry name" value="WD40"/>
    <property type="match status" value="4"/>
</dbReference>
<evidence type="ECO:0000313" key="4">
    <source>
        <dbReference type="Proteomes" id="UP000275078"/>
    </source>
</evidence>
<evidence type="ECO:0000256" key="1">
    <source>
        <dbReference type="PROSITE-ProRule" id="PRU00221"/>
    </source>
</evidence>
<keyword evidence="4" id="KW-1185">Reference proteome</keyword>
<feature type="repeat" description="WD" evidence="1">
    <location>
        <begin position="199"/>
        <end position="221"/>
    </location>
</feature>
<dbReference type="InterPro" id="IPR015943">
    <property type="entry name" value="WD40/YVTN_repeat-like_dom_sf"/>
</dbReference>
<dbReference type="Pfam" id="PF00400">
    <property type="entry name" value="WD40"/>
    <property type="match status" value="1"/>
</dbReference>
<dbReference type="STRING" id="1160509.A0A3N4ID46"/>
<accession>A0A3N4ID46</accession>
<dbReference type="InterPro" id="IPR036322">
    <property type="entry name" value="WD40_repeat_dom_sf"/>
</dbReference>
<feature type="region of interest" description="Disordered" evidence="2">
    <location>
        <begin position="768"/>
        <end position="868"/>
    </location>
</feature>
<dbReference type="InterPro" id="IPR046351">
    <property type="entry name" value="UTP4"/>
</dbReference>
<proteinExistence type="predicted"/>
<evidence type="ECO:0000256" key="2">
    <source>
        <dbReference type="SAM" id="MobiDB-lite"/>
    </source>
</evidence>
<dbReference type="PANTHER" id="PTHR44163">
    <property type="entry name" value="U3 SMALL NUCLEOLAR RNA-ASSOCIATED PROTEIN 4 HOMOLOG"/>
    <property type="match status" value="1"/>
</dbReference>
<dbReference type="EMBL" id="ML119661">
    <property type="protein sequence ID" value="RPA84045.1"/>
    <property type="molecule type" value="Genomic_DNA"/>
</dbReference>
<dbReference type="PROSITE" id="PS50082">
    <property type="entry name" value="WD_REPEATS_2"/>
    <property type="match status" value="1"/>
</dbReference>
<protein>
    <submittedName>
        <fullName evidence="3">WD40 repeat-like protein</fullName>
    </submittedName>
</protein>
<feature type="region of interest" description="Disordered" evidence="2">
    <location>
        <begin position="488"/>
        <end position="508"/>
    </location>
</feature>
<reference evidence="3 4" key="1">
    <citation type="journal article" date="2018" name="Nat. Ecol. Evol.">
        <title>Pezizomycetes genomes reveal the molecular basis of ectomycorrhizal truffle lifestyle.</title>
        <authorList>
            <person name="Murat C."/>
            <person name="Payen T."/>
            <person name="Noel B."/>
            <person name="Kuo A."/>
            <person name="Morin E."/>
            <person name="Chen J."/>
            <person name="Kohler A."/>
            <person name="Krizsan K."/>
            <person name="Balestrini R."/>
            <person name="Da Silva C."/>
            <person name="Montanini B."/>
            <person name="Hainaut M."/>
            <person name="Levati E."/>
            <person name="Barry K.W."/>
            <person name="Belfiori B."/>
            <person name="Cichocki N."/>
            <person name="Clum A."/>
            <person name="Dockter R.B."/>
            <person name="Fauchery L."/>
            <person name="Guy J."/>
            <person name="Iotti M."/>
            <person name="Le Tacon F."/>
            <person name="Lindquist E.A."/>
            <person name="Lipzen A."/>
            <person name="Malagnac F."/>
            <person name="Mello A."/>
            <person name="Molinier V."/>
            <person name="Miyauchi S."/>
            <person name="Poulain J."/>
            <person name="Riccioni C."/>
            <person name="Rubini A."/>
            <person name="Sitrit Y."/>
            <person name="Splivallo R."/>
            <person name="Traeger S."/>
            <person name="Wang M."/>
            <person name="Zifcakova L."/>
            <person name="Wipf D."/>
            <person name="Zambonelli A."/>
            <person name="Paolocci F."/>
            <person name="Nowrousian M."/>
            <person name="Ottonello S."/>
            <person name="Baldrian P."/>
            <person name="Spatafora J.W."/>
            <person name="Henrissat B."/>
            <person name="Nagy L.G."/>
            <person name="Aury J.M."/>
            <person name="Wincker P."/>
            <person name="Grigoriev I.V."/>
            <person name="Bonfante P."/>
            <person name="Martin F.M."/>
        </authorList>
    </citation>
    <scope>NUCLEOTIDE SEQUENCE [LARGE SCALE GENOMIC DNA]</scope>
    <source>
        <strain evidence="3 4">RN42</strain>
    </source>
</reference>
<dbReference type="Gene3D" id="2.130.10.10">
    <property type="entry name" value="YVTN repeat-like/Quinoprotein amine dehydrogenase"/>
    <property type="match status" value="2"/>
</dbReference>
<dbReference type="AlphaFoldDB" id="A0A3N4ID46"/>
<dbReference type="PANTHER" id="PTHR44163:SF1">
    <property type="entry name" value="U3 SMALL NUCLEOLAR RNA-ASSOCIATED PROTEIN 4 HOMOLOG"/>
    <property type="match status" value="1"/>
</dbReference>
<dbReference type="SUPFAM" id="SSF50978">
    <property type="entry name" value="WD40 repeat-like"/>
    <property type="match status" value="2"/>
</dbReference>
<dbReference type="InterPro" id="IPR001680">
    <property type="entry name" value="WD40_rpt"/>
</dbReference>